<evidence type="ECO:0000256" key="4">
    <source>
        <dbReference type="ARBA" id="ARBA00023004"/>
    </source>
</evidence>
<evidence type="ECO:0000313" key="9">
    <source>
        <dbReference type="EMBL" id="WFD36322.1"/>
    </source>
</evidence>
<keyword evidence="3" id="KW-0809">Transit peptide</keyword>
<evidence type="ECO:0000256" key="2">
    <source>
        <dbReference type="ARBA" id="ARBA00022723"/>
    </source>
</evidence>
<dbReference type="InterPro" id="IPR015324">
    <property type="entry name" value="Ribosomal_Rsm22-like"/>
</dbReference>
<dbReference type="InterPro" id="IPR052571">
    <property type="entry name" value="Mt_RNA_Methyltransferase"/>
</dbReference>
<feature type="region of interest" description="Disordered" evidence="8">
    <location>
        <begin position="628"/>
        <end position="677"/>
    </location>
</feature>
<keyword evidence="4" id="KW-0408">Iron</keyword>
<proteinExistence type="predicted"/>
<name>A0AAF0F100_9BASI</name>
<dbReference type="AlphaFoldDB" id="A0AAF0F100"/>
<evidence type="ECO:0000256" key="1">
    <source>
        <dbReference type="ARBA" id="ARBA00004173"/>
    </source>
</evidence>
<keyword evidence="9" id="KW-0689">Ribosomal protein</keyword>
<protein>
    <submittedName>
        <fullName evidence="9">37S ribosomal protein S22</fullName>
    </submittedName>
</protein>
<keyword evidence="10" id="KW-1185">Reference proteome</keyword>
<evidence type="ECO:0000256" key="7">
    <source>
        <dbReference type="ARBA" id="ARBA00045681"/>
    </source>
</evidence>
<feature type="compositionally biased region" description="Basic and acidic residues" evidence="8">
    <location>
        <begin position="649"/>
        <end position="658"/>
    </location>
</feature>
<dbReference type="GO" id="GO:0008168">
    <property type="term" value="F:methyltransferase activity"/>
    <property type="evidence" value="ECO:0007669"/>
    <property type="project" value="InterPro"/>
</dbReference>
<evidence type="ECO:0000256" key="8">
    <source>
        <dbReference type="SAM" id="MobiDB-lite"/>
    </source>
</evidence>
<dbReference type="GO" id="GO:0046872">
    <property type="term" value="F:metal ion binding"/>
    <property type="evidence" value="ECO:0007669"/>
    <property type="project" value="UniProtKB-KW"/>
</dbReference>
<evidence type="ECO:0000256" key="5">
    <source>
        <dbReference type="ARBA" id="ARBA00023014"/>
    </source>
</evidence>
<evidence type="ECO:0000256" key="3">
    <source>
        <dbReference type="ARBA" id="ARBA00022946"/>
    </source>
</evidence>
<evidence type="ECO:0000256" key="6">
    <source>
        <dbReference type="ARBA" id="ARBA00023128"/>
    </source>
</evidence>
<keyword evidence="9" id="KW-0687">Ribonucleoprotein</keyword>
<keyword evidence="2" id="KW-0479">Metal-binding</keyword>
<accession>A0AAF0F100</accession>
<reference evidence="9" key="1">
    <citation type="submission" date="2023-03" db="EMBL/GenBank/DDBJ databases">
        <title>Mating type loci evolution in Malassezia.</title>
        <authorList>
            <person name="Coelho M.A."/>
        </authorList>
    </citation>
    <scope>NUCLEOTIDE SEQUENCE</scope>
    <source>
        <strain evidence="9">CBS 11721</strain>
    </source>
</reference>
<dbReference type="GO" id="GO:0005763">
    <property type="term" value="C:mitochondrial small ribosomal subunit"/>
    <property type="evidence" value="ECO:0007669"/>
    <property type="project" value="TreeGrafter"/>
</dbReference>
<evidence type="ECO:0000313" key="10">
    <source>
        <dbReference type="Proteomes" id="UP001219933"/>
    </source>
</evidence>
<comment type="subcellular location">
    <subcellularLocation>
        <location evidence="1">Mitochondrion</location>
    </subcellularLocation>
</comment>
<organism evidence="9 10">
    <name type="scientific">Malassezia cuniculi</name>
    <dbReference type="NCBI Taxonomy" id="948313"/>
    <lineage>
        <taxon>Eukaryota</taxon>
        <taxon>Fungi</taxon>
        <taxon>Dikarya</taxon>
        <taxon>Basidiomycota</taxon>
        <taxon>Ustilaginomycotina</taxon>
        <taxon>Malasseziomycetes</taxon>
        <taxon>Malasseziales</taxon>
        <taxon>Malasseziaceae</taxon>
        <taxon>Malassezia</taxon>
    </lineage>
</organism>
<dbReference type="Pfam" id="PF09243">
    <property type="entry name" value="Rsm22"/>
    <property type="match status" value="2"/>
</dbReference>
<keyword evidence="6" id="KW-0496">Mitochondrion</keyword>
<comment type="function">
    <text evidence="7">Mitochondrial ribosome (mitoribosome) assembly factor. Binds at the interface of the head and body domains of the mitochondrial small ribosomal subunit (mt-SSU), occluding the mRNA channel and preventing compaction of the head domain towards the body. Probable inactive methyltransferase: retains the characteristic folding and ability to bind S-adenosyl-L-methionine, but it probably lost its methyltransferase activity.</text>
</comment>
<dbReference type="PANTHER" id="PTHR13184">
    <property type="entry name" value="37S RIBOSOMAL PROTEIN S22"/>
    <property type="match status" value="1"/>
</dbReference>
<dbReference type="GO" id="GO:0003735">
    <property type="term" value="F:structural constituent of ribosome"/>
    <property type="evidence" value="ECO:0007669"/>
    <property type="project" value="TreeGrafter"/>
</dbReference>
<dbReference type="GO" id="GO:0006412">
    <property type="term" value="P:translation"/>
    <property type="evidence" value="ECO:0007669"/>
    <property type="project" value="InterPro"/>
</dbReference>
<sequence length="677" mass="74924">MRHTRLCAQVAVLSERTTREAQLRVAAELSEIVSARENVAPAGRVRSEPLPSSVQRLSEAARLTSRRADGQWWSIAPAAMEKSITRALQDTDKKQLRRDVEHIAELWKPEKSCTISDSNRYLESMPDGRAVSVHLASQFMNHYAAISTILEETSRRIGGPIKKVVDYGSGAAVGLWAAMRVFDIKMYVGEAKSAPMMRAGIALLNVEDLRQRLRKIHTVFRLTSDKPVPHKRGAQHEPSVGADETLALSAYALSPMSTDSMRERHIDRIWKSRAQVIVLVEEANPRGFASIAAARAQLLQYGRTSGHPIHVVAPCAHDKPCPMLHAYGMSKSSRAPKLCAFKQAYHAPKYQKMAENTPKTERMSRFTYVVLARGERPSIENTIARLTEQGVADADTKVQNALLQAKGGILDDIRASPPEAEILASEEQLAAGYEVEPLVEHEIESRDEISDQTDSEHYTEAHNVHDSLEPVQPSLSPASEFSSAEAARIDSYSWPRLIDMPLKKGGHVTIDACCPTGDLRRFTIAKSKGRQAYQDARKLRGSELYAHAHVSSRPSIISPAAVTDPAAHDSQAQAMPTEIDSGDLAAFFAEFGSDLAGDRSDAPSVLETKRIERVREAEHIYIGPEAQMQASTPGERNPLRRTRRGPKKRIAEVSERGTRTNRKISRSALDAELQDQW</sequence>
<dbReference type="GO" id="GO:0051536">
    <property type="term" value="F:iron-sulfur cluster binding"/>
    <property type="evidence" value="ECO:0007669"/>
    <property type="project" value="UniProtKB-KW"/>
</dbReference>
<dbReference type="EMBL" id="CP119880">
    <property type="protein sequence ID" value="WFD36322.1"/>
    <property type="molecule type" value="Genomic_DNA"/>
</dbReference>
<gene>
    <name evidence="9" type="primary">RSM22</name>
    <name evidence="9" type="ORF">MCUN1_003201</name>
</gene>
<feature type="compositionally biased region" description="Basic residues" evidence="8">
    <location>
        <begin position="639"/>
        <end position="648"/>
    </location>
</feature>
<keyword evidence="5" id="KW-0411">Iron-sulfur</keyword>
<dbReference type="Proteomes" id="UP001219933">
    <property type="component" value="Chromosome 4"/>
</dbReference>
<dbReference type="PANTHER" id="PTHR13184:SF5">
    <property type="entry name" value="METHYLTRANSFERASE-LIKE PROTEIN 17, MITOCHONDRIAL"/>
    <property type="match status" value="1"/>
</dbReference>